<organism evidence="1">
    <name type="scientific">Brassica napus</name>
    <name type="common">Rape</name>
    <dbReference type="NCBI Taxonomy" id="3708"/>
    <lineage>
        <taxon>Eukaryota</taxon>
        <taxon>Viridiplantae</taxon>
        <taxon>Streptophyta</taxon>
        <taxon>Embryophyta</taxon>
        <taxon>Tracheophyta</taxon>
        <taxon>Spermatophyta</taxon>
        <taxon>Magnoliopsida</taxon>
        <taxon>eudicotyledons</taxon>
        <taxon>Gunneridae</taxon>
        <taxon>Pentapetalae</taxon>
        <taxon>rosids</taxon>
        <taxon>malvids</taxon>
        <taxon>Brassicales</taxon>
        <taxon>Brassicaceae</taxon>
        <taxon>Brassiceae</taxon>
        <taxon>Brassica</taxon>
    </lineage>
</organism>
<protein>
    <submittedName>
        <fullName evidence="1">(rape) hypothetical protein</fullName>
    </submittedName>
</protein>
<dbReference type="Proteomes" id="UP001295469">
    <property type="component" value="Chromosome C02"/>
</dbReference>
<dbReference type="Pfam" id="PF07816">
    <property type="entry name" value="DUF1645"/>
    <property type="match status" value="1"/>
</dbReference>
<reference evidence="1" key="1">
    <citation type="submission" date="2021-01" db="EMBL/GenBank/DDBJ databases">
        <authorList>
            <consortium name="Genoscope - CEA"/>
            <person name="William W."/>
        </authorList>
    </citation>
    <scope>NUCLEOTIDE SEQUENCE</scope>
</reference>
<sequence length="245" mass="28002">MSYEQNRVKKREFKTDSEEDLITMQDFSSTVSFSPSFSFYVSGDGNIVETAVRVVRESQSHYSVKVDGDDESEFEFETSPLREESFFHFPTATEKENGADRVTSENLFYGGWNIDHSLSSPSQSHSSSESDDPEDLSPSRYYCFWTPNRSPARGDTSKSKSSRRCRIKDFLRRSHSDGADSTTSEPKRCSLKDLLLRRSHSEGKLKTASHKVTNVGEVNMRRKTYLPYRQDLIGVFAGRSRLIRP</sequence>
<evidence type="ECO:0000313" key="1">
    <source>
        <dbReference type="EMBL" id="CAF1885524.1"/>
    </source>
</evidence>
<dbReference type="PANTHER" id="PTHR33095">
    <property type="entry name" value="OS07G0619500 PROTEIN"/>
    <property type="match status" value="1"/>
</dbReference>
<dbReference type="PANTHER" id="PTHR33095:SF95">
    <property type="entry name" value="DUF4005 DOMAIN-CONTAINING PROTEIN"/>
    <property type="match status" value="1"/>
</dbReference>
<dbReference type="InterPro" id="IPR012442">
    <property type="entry name" value="DUF1645_plant"/>
</dbReference>
<dbReference type="EMBL" id="HG994366">
    <property type="protein sequence ID" value="CAF1885524.1"/>
    <property type="molecule type" value="Genomic_DNA"/>
</dbReference>
<proteinExistence type="predicted"/>
<name>A0A816K1A7_BRANA</name>
<accession>A0A816K1A7</accession>
<gene>
    <name evidence="1" type="ORF">DARMORV10_C02P07280.1</name>
</gene>
<dbReference type="AlphaFoldDB" id="A0A816K1A7"/>